<dbReference type="Proteomes" id="UP000308000">
    <property type="component" value="Unassembled WGS sequence"/>
</dbReference>
<keyword evidence="1" id="KW-0732">Signal</keyword>
<dbReference type="PANTHER" id="PTHR42779:SF1">
    <property type="entry name" value="PROTEIN YNJB"/>
    <property type="match status" value="1"/>
</dbReference>
<evidence type="ECO:0000313" key="4">
    <source>
        <dbReference type="Proteomes" id="UP000308000"/>
    </source>
</evidence>
<dbReference type="Gene3D" id="3.40.190.10">
    <property type="entry name" value="Periplasmic binding protein-like II"/>
    <property type="match status" value="2"/>
</dbReference>
<feature type="chain" id="PRO_5042616894" evidence="1">
    <location>
        <begin position="29"/>
        <end position="377"/>
    </location>
</feature>
<dbReference type="Pfam" id="PF13416">
    <property type="entry name" value="SBP_bac_8"/>
    <property type="match status" value="1"/>
</dbReference>
<dbReference type="SUPFAM" id="SSF53850">
    <property type="entry name" value="Periplasmic binding protein-like II"/>
    <property type="match status" value="1"/>
</dbReference>
<dbReference type="EMBL" id="VBRC01000001">
    <property type="protein sequence ID" value="TLK32248.1"/>
    <property type="molecule type" value="Genomic_DNA"/>
</dbReference>
<dbReference type="RefSeq" id="WP_138223675.1">
    <property type="nucleotide sequence ID" value="NZ_BSUI01000005.1"/>
</dbReference>
<accession>A0AAJ5F874</accession>
<organism evidence="3 4">
    <name type="scientific">Deinococcus metallilatus</name>
    <dbReference type="NCBI Taxonomy" id="1211322"/>
    <lineage>
        <taxon>Bacteria</taxon>
        <taxon>Thermotogati</taxon>
        <taxon>Deinococcota</taxon>
        <taxon>Deinococci</taxon>
        <taxon>Deinococcales</taxon>
        <taxon>Deinococcaceae</taxon>
        <taxon>Deinococcus</taxon>
    </lineage>
</organism>
<gene>
    <name evidence="3" type="ORF">FCS05_02045</name>
    <name evidence="2" type="ORF">HNQ10_002527</name>
</gene>
<evidence type="ECO:0000313" key="2">
    <source>
        <dbReference type="EMBL" id="MBB5295688.1"/>
    </source>
</evidence>
<evidence type="ECO:0000256" key="1">
    <source>
        <dbReference type="SAM" id="SignalP"/>
    </source>
</evidence>
<name>A0AAJ5F874_9DEIO</name>
<proteinExistence type="predicted"/>
<dbReference type="InterPro" id="IPR006059">
    <property type="entry name" value="SBP"/>
</dbReference>
<evidence type="ECO:0000313" key="5">
    <source>
        <dbReference type="Proteomes" id="UP000536909"/>
    </source>
</evidence>
<keyword evidence="5" id="KW-1185">Reference proteome</keyword>
<evidence type="ECO:0000313" key="3">
    <source>
        <dbReference type="EMBL" id="TLK32248.1"/>
    </source>
</evidence>
<dbReference type="AlphaFoldDB" id="A0AAJ5F874"/>
<sequence>MKKSAWGRSKAPWLVTALLLASVGPQVAAQNEPITLNFYSEGDVNVQDLWQKTLIPMYQKAHPNIKINLVFSAHGTSSQSTLDRMAGAQKANKPSGVDLLEGNVPDAGEAGLLEKLDTRKVPLLSRVEPNTLARAQSYGVPYRGSSVVLAYDSNRVKNPPQTLDALIAWINKNPGQFTYNAPDSGGSGNAFVTRILRLGIDPASSSFFETDYDASKEKQWDKGFALLKQLAPNLYNGGQYSKNNVETLQLLGKGAIAMGPVWSDQALSYMKQGLLPPNIKLVQIRPAFYGGSSYVGVSKDSQNKQAAYDFLNWLLSSDVQAIVADQMNGYPGVRLQYMPKEVQTKYGSIAKDFSFNFSSKFNSDMNRLWYERIAGRQ</sequence>
<reference evidence="3 4" key="1">
    <citation type="submission" date="2019-04" db="EMBL/GenBank/DDBJ databases">
        <title>Deinococcus metalilatus MA1002 mutant No.5.</title>
        <authorList>
            <person name="Park W."/>
            <person name="Park C."/>
        </authorList>
    </citation>
    <scope>NUCLEOTIDE SEQUENCE [LARGE SCALE GENOMIC DNA]</scope>
    <source>
        <strain evidence="3 4">MA1002-m5</strain>
    </source>
</reference>
<comment type="caution">
    <text evidence="3">The sequence shown here is derived from an EMBL/GenBank/DDBJ whole genome shotgun (WGS) entry which is preliminary data.</text>
</comment>
<dbReference type="Proteomes" id="UP000536909">
    <property type="component" value="Unassembled WGS sequence"/>
</dbReference>
<feature type="signal peptide" evidence="1">
    <location>
        <begin position="1"/>
        <end position="28"/>
    </location>
</feature>
<protein>
    <submittedName>
        <fullName evidence="3">Extracellular solute-binding protein</fullName>
    </submittedName>
    <submittedName>
        <fullName evidence="2">Spermidine/putrescine transport system substrate-binding protein</fullName>
    </submittedName>
</protein>
<reference evidence="2 5" key="2">
    <citation type="submission" date="2020-08" db="EMBL/GenBank/DDBJ databases">
        <title>Genomic Encyclopedia of Type Strains, Phase IV (KMG-IV): sequencing the most valuable type-strain genomes for metagenomic binning, comparative biology and taxonomic classification.</title>
        <authorList>
            <person name="Goeker M."/>
        </authorList>
    </citation>
    <scope>NUCLEOTIDE SEQUENCE [LARGE SCALE GENOMIC DNA]</scope>
    <source>
        <strain evidence="2 5">DSM 105434</strain>
    </source>
</reference>
<dbReference type="EMBL" id="JACHFV010000008">
    <property type="protein sequence ID" value="MBB5295688.1"/>
    <property type="molecule type" value="Genomic_DNA"/>
</dbReference>
<dbReference type="PANTHER" id="PTHR42779">
    <property type="entry name" value="PROTEIN YNJB"/>
    <property type="match status" value="1"/>
</dbReference>